<accession>A0A8E5MIR0</accession>
<proteinExistence type="predicted"/>
<dbReference type="AlphaFoldDB" id="A0A8E5MIR0"/>
<dbReference type="KEGG" id="uvi:66066846"/>
<evidence type="ECO:0000313" key="1">
    <source>
        <dbReference type="EMBL" id="QUC21828.1"/>
    </source>
</evidence>
<protein>
    <submittedName>
        <fullName evidence="1">Uncharacterized protein</fullName>
    </submittedName>
</protein>
<name>A0A8E5MIR0_USTVR</name>
<dbReference type="RefSeq" id="XP_042999501.1">
    <property type="nucleotide sequence ID" value="XM_043143566.1"/>
</dbReference>
<dbReference type="Proteomes" id="UP000027002">
    <property type="component" value="Chromosome 5"/>
</dbReference>
<dbReference type="EMBL" id="CP072757">
    <property type="protein sequence ID" value="QUC21828.1"/>
    <property type="molecule type" value="Genomic_DNA"/>
</dbReference>
<dbReference type="GeneID" id="66066846"/>
<organism evidence="1 2">
    <name type="scientific">Ustilaginoidea virens</name>
    <name type="common">Rice false smut fungus</name>
    <name type="synonym">Villosiclava virens</name>
    <dbReference type="NCBI Taxonomy" id="1159556"/>
    <lineage>
        <taxon>Eukaryota</taxon>
        <taxon>Fungi</taxon>
        <taxon>Dikarya</taxon>
        <taxon>Ascomycota</taxon>
        <taxon>Pezizomycotina</taxon>
        <taxon>Sordariomycetes</taxon>
        <taxon>Hypocreomycetidae</taxon>
        <taxon>Hypocreales</taxon>
        <taxon>Clavicipitaceae</taxon>
        <taxon>Ustilaginoidea</taxon>
    </lineage>
</organism>
<gene>
    <name evidence="1" type="ORF">UV8b_06069</name>
</gene>
<keyword evidence="2" id="KW-1185">Reference proteome</keyword>
<reference evidence="1" key="1">
    <citation type="submission" date="2020-03" db="EMBL/GenBank/DDBJ databases">
        <title>A mixture of massive structural variations and highly conserved coding sequences in Ustilaginoidea virens genome.</title>
        <authorList>
            <person name="Zhang K."/>
            <person name="Zhao Z."/>
            <person name="Zhang Z."/>
            <person name="Li Y."/>
            <person name="Hsiang T."/>
            <person name="Sun W."/>
        </authorList>
    </citation>
    <scope>NUCLEOTIDE SEQUENCE</scope>
    <source>
        <strain evidence="1">UV-8b</strain>
    </source>
</reference>
<evidence type="ECO:0000313" key="2">
    <source>
        <dbReference type="Proteomes" id="UP000027002"/>
    </source>
</evidence>
<sequence>MCVFSITPVFLPGLINGTPRLMTALDVRYAALQWKLLVRRLGARDWLAVGKVSRGHRRANEQPRPHLDALWDQLPFGASSHKAGLRLRTTRGQSWLAMWTPEADAAQRLV</sequence>